<dbReference type="EMBL" id="CP089391">
    <property type="protein sequence ID" value="WBL78659.1"/>
    <property type="molecule type" value="Genomic_DNA"/>
</dbReference>
<name>A0ABY7MKG6_9BRAD</name>
<dbReference type="RefSeq" id="WP_270163927.1">
    <property type="nucleotide sequence ID" value="NZ_CP089391.1"/>
</dbReference>
<reference evidence="1" key="1">
    <citation type="submission" date="2021-12" db="EMBL/GenBank/DDBJ databases">
        <title>Bradyrhizobium xenonodulans sp. nov.</title>
        <authorList>
            <person name="Claassens R."/>
            <person name="Venter S.N."/>
            <person name="Beukes C.W."/>
            <person name="Stepkowski T."/>
            <person name="Steenkamp E.T."/>
        </authorList>
    </citation>
    <scope>NUCLEOTIDE SEQUENCE</scope>
    <source>
        <strain evidence="1">14AB</strain>
    </source>
</reference>
<dbReference type="Proteomes" id="UP001179614">
    <property type="component" value="Chromosome"/>
</dbReference>
<gene>
    <name evidence="1" type="ORF">I3J27_37975</name>
</gene>
<accession>A0ABY7MKG6</accession>
<proteinExistence type="predicted"/>
<evidence type="ECO:0000313" key="1">
    <source>
        <dbReference type="EMBL" id="WBL78659.1"/>
    </source>
</evidence>
<evidence type="ECO:0000313" key="2">
    <source>
        <dbReference type="Proteomes" id="UP001179614"/>
    </source>
</evidence>
<organism evidence="1 2">
    <name type="scientific">Bradyrhizobium xenonodulans</name>
    <dbReference type="NCBI Taxonomy" id="2736875"/>
    <lineage>
        <taxon>Bacteria</taxon>
        <taxon>Pseudomonadati</taxon>
        <taxon>Pseudomonadota</taxon>
        <taxon>Alphaproteobacteria</taxon>
        <taxon>Hyphomicrobiales</taxon>
        <taxon>Nitrobacteraceae</taxon>
        <taxon>Bradyrhizobium</taxon>
    </lineage>
</organism>
<sequence>MLSKIDAPDGINSMLRSTLAVEMPGCVGFQAVVSSRNGQIKKVPAIKDIRGER</sequence>
<protein>
    <submittedName>
        <fullName evidence="1">Uncharacterized protein</fullName>
    </submittedName>
</protein>
<keyword evidence="2" id="KW-1185">Reference proteome</keyword>